<gene>
    <name evidence="3" type="ORF">CHC_T00000909001</name>
</gene>
<reference evidence="4" key="1">
    <citation type="journal article" date="2013" name="Proc. Natl. Acad. Sci. U.S.A.">
        <title>Genome structure and metabolic features in the red seaweed Chondrus crispus shed light on evolution of the Archaeplastida.</title>
        <authorList>
            <person name="Collen J."/>
            <person name="Porcel B."/>
            <person name="Carre W."/>
            <person name="Ball S.G."/>
            <person name="Chaparro C."/>
            <person name="Tonon T."/>
            <person name="Barbeyron T."/>
            <person name="Michel G."/>
            <person name="Noel B."/>
            <person name="Valentin K."/>
            <person name="Elias M."/>
            <person name="Artiguenave F."/>
            <person name="Arun A."/>
            <person name="Aury J.M."/>
            <person name="Barbosa-Neto J.F."/>
            <person name="Bothwell J.H."/>
            <person name="Bouget F.Y."/>
            <person name="Brillet L."/>
            <person name="Cabello-Hurtado F."/>
            <person name="Capella-Gutierrez S."/>
            <person name="Charrier B."/>
            <person name="Cladiere L."/>
            <person name="Cock J.M."/>
            <person name="Coelho S.M."/>
            <person name="Colleoni C."/>
            <person name="Czjzek M."/>
            <person name="Da Silva C."/>
            <person name="Delage L."/>
            <person name="Denoeud F."/>
            <person name="Deschamps P."/>
            <person name="Dittami S.M."/>
            <person name="Gabaldon T."/>
            <person name="Gachon C.M."/>
            <person name="Groisillier A."/>
            <person name="Herve C."/>
            <person name="Jabbari K."/>
            <person name="Katinka M."/>
            <person name="Kloareg B."/>
            <person name="Kowalczyk N."/>
            <person name="Labadie K."/>
            <person name="Leblanc C."/>
            <person name="Lopez P.J."/>
            <person name="McLachlan D.H."/>
            <person name="Meslet-Cladiere L."/>
            <person name="Moustafa A."/>
            <person name="Nehr Z."/>
            <person name="Nyvall Collen P."/>
            <person name="Panaud O."/>
            <person name="Partensky F."/>
            <person name="Poulain J."/>
            <person name="Rensing S.A."/>
            <person name="Rousvoal S."/>
            <person name="Samson G."/>
            <person name="Symeonidi A."/>
            <person name="Weissenbach J."/>
            <person name="Zambounis A."/>
            <person name="Wincker P."/>
            <person name="Boyen C."/>
        </authorList>
    </citation>
    <scope>NUCLEOTIDE SEQUENCE [LARGE SCALE GENOMIC DNA]</scope>
    <source>
        <strain evidence="4">cv. Stackhouse</strain>
    </source>
</reference>
<dbReference type="InterPro" id="IPR001584">
    <property type="entry name" value="Integrase_cat-core"/>
</dbReference>
<dbReference type="GO" id="GO:0015074">
    <property type="term" value="P:DNA integration"/>
    <property type="evidence" value="ECO:0007669"/>
    <property type="project" value="InterPro"/>
</dbReference>
<accession>R7QU67</accession>
<dbReference type="PROSITE" id="PS50994">
    <property type="entry name" value="INTEGRASE"/>
    <property type="match status" value="1"/>
</dbReference>
<feature type="region of interest" description="Disordered" evidence="1">
    <location>
        <begin position="306"/>
        <end position="333"/>
    </location>
</feature>
<dbReference type="PANTHER" id="PTHR37984:SF5">
    <property type="entry name" value="PROTEIN NYNRIN-LIKE"/>
    <property type="match status" value="1"/>
</dbReference>
<dbReference type="RefSeq" id="XP_005711300.1">
    <property type="nucleotide sequence ID" value="XM_005711243.1"/>
</dbReference>
<dbReference type="STRING" id="2769.R7QU67"/>
<dbReference type="SUPFAM" id="SSF54160">
    <property type="entry name" value="Chromo domain-like"/>
    <property type="match status" value="1"/>
</dbReference>
<name>R7QU67_CHOCR</name>
<dbReference type="InterPro" id="IPR036397">
    <property type="entry name" value="RNaseH_sf"/>
</dbReference>
<dbReference type="EMBL" id="HG002299">
    <property type="protein sequence ID" value="CDF41006.1"/>
    <property type="molecule type" value="Genomic_DNA"/>
</dbReference>
<feature type="domain" description="Integrase catalytic" evidence="2">
    <location>
        <begin position="5"/>
        <end position="164"/>
    </location>
</feature>
<keyword evidence="4" id="KW-1185">Reference proteome</keyword>
<dbReference type="SUPFAM" id="SSF53098">
    <property type="entry name" value="Ribonuclease H-like"/>
    <property type="match status" value="1"/>
</dbReference>
<evidence type="ECO:0000259" key="2">
    <source>
        <dbReference type="PROSITE" id="PS50994"/>
    </source>
</evidence>
<proteinExistence type="predicted"/>
<evidence type="ECO:0000313" key="4">
    <source>
        <dbReference type="Proteomes" id="UP000012073"/>
    </source>
</evidence>
<dbReference type="OrthoDB" id="775972at2759"/>
<dbReference type="Gramene" id="CDF41006">
    <property type="protein sequence ID" value="CDF41006"/>
    <property type="gene ID" value="CHC_T00000909001"/>
</dbReference>
<dbReference type="PhylomeDB" id="R7QU67"/>
<sequence length="371" mass="41894">MKLFPAAGPLEFVAMDLLGPLPKTAHGNQFVLVITDRFSRLTRSIALRTTTTAVVTNAFLENWVYVYGAPQYVLTDNGPQFAAKFFDAVCALLGIHHYLTTAYHPQTNGQTERFNKTIVQRLRHYVEEHQRDWDEFLQPLAYAYNIQVHRSTETTPFDLVLTRQPSGLTVAGTAPQAAGVAHDDPRTPVQYKRATLRKLRDVLDRARVKMTAAQKRYKENFDKKVRFRPVIQEGDQVYVDRPPPALRAAERRGRDGQGLGTDDMSVKLLPKTEGPFRVRKATDTTVTVEQDRLPVPVSIDRVTRMPRGLGDRTMPTEGISAPSERINPPHGDGANTPEEFVVELLVAHRDIPTGLEYKVRWYGYIPADDTF</sequence>
<dbReference type="InterPro" id="IPR050951">
    <property type="entry name" value="Retrovirus_Pol_polyprotein"/>
</dbReference>
<dbReference type="GeneID" id="17319018"/>
<dbReference type="PANTHER" id="PTHR37984">
    <property type="entry name" value="PROTEIN CBG26694"/>
    <property type="match status" value="1"/>
</dbReference>
<dbReference type="InterPro" id="IPR012337">
    <property type="entry name" value="RNaseH-like_sf"/>
</dbReference>
<dbReference type="Gene3D" id="3.30.420.10">
    <property type="entry name" value="Ribonuclease H-like superfamily/Ribonuclease H"/>
    <property type="match status" value="1"/>
</dbReference>
<evidence type="ECO:0000256" key="1">
    <source>
        <dbReference type="SAM" id="MobiDB-lite"/>
    </source>
</evidence>
<dbReference type="CDD" id="cd00024">
    <property type="entry name" value="CD_CSD"/>
    <property type="match status" value="1"/>
</dbReference>
<dbReference type="FunFam" id="3.30.420.10:FF:000032">
    <property type="entry name" value="Retrovirus-related Pol polyprotein from transposon 297-like Protein"/>
    <property type="match status" value="1"/>
</dbReference>
<dbReference type="GO" id="GO:0003676">
    <property type="term" value="F:nucleic acid binding"/>
    <property type="evidence" value="ECO:0007669"/>
    <property type="project" value="InterPro"/>
</dbReference>
<dbReference type="InterPro" id="IPR016197">
    <property type="entry name" value="Chromo-like_dom_sf"/>
</dbReference>
<evidence type="ECO:0000313" key="3">
    <source>
        <dbReference type="EMBL" id="CDF41006.1"/>
    </source>
</evidence>
<organism evidence="3 4">
    <name type="scientific">Chondrus crispus</name>
    <name type="common">Carrageen Irish moss</name>
    <name type="synonym">Polymorpha crispa</name>
    <dbReference type="NCBI Taxonomy" id="2769"/>
    <lineage>
        <taxon>Eukaryota</taxon>
        <taxon>Rhodophyta</taxon>
        <taxon>Florideophyceae</taxon>
        <taxon>Rhodymeniophycidae</taxon>
        <taxon>Gigartinales</taxon>
        <taxon>Gigartinaceae</taxon>
        <taxon>Chondrus</taxon>
    </lineage>
</organism>
<dbReference type="Proteomes" id="UP000012073">
    <property type="component" value="Unassembled WGS sequence"/>
</dbReference>
<protein>
    <recommendedName>
        <fullName evidence="2">Integrase catalytic domain-containing protein</fullName>
    </recommendedName>
</protein>
<dbReference type="Pfam" id="PF00665">
    <property type="entry name" value="rve"/>
    <property type="match status" value="1"/>
</dbReference>
<dbReference type="KEGG" id="ccp:CHC_T00000909001"/>
<dbReference type="AlphaFoldDB" id="R7QU67"/>